<dbReference type="InterPro" id="IPR036047">
    <property type="entry name" value="F-box-like_dom_sf"/>
</dbReference>
<feature type="domain" description="F-box" evidence="3">
    <location>
        <begin position="1"/>
        <end position="48"/>
    </location>
</feature>
<name>A0AAV7I3Q0_COTGL</name>
<reference evidence="4 5" key="1">
    <citation type="journal article" date="2021" name="J. Hered.">
        <title>A chromosome-level genome assembly of the parasitoid wasp, Cotesia glomerata (Hymenoptera: Braconidae).</title>
        <authorList>
            <person name="Pinto B.J."/>
            <person name="Weis J.J."/>
            <person name="Gamble T."/>
            <person name="Ode P.J."/>
            <person name="Paul R."/>
            <person name="Zaspel J.M."/>
        </authorList>
    </citation>
    <scope>NUCLEOTIDE SEQUENCE [LARGE SCALE GENOMIC DNA]</scope>
    <source>
        <strain evidence="4">CgM1</strain>
    </source>
</reference>
<keyword evidence="5" id="KW-1185">Reference proteome</keyword>
<comment type="caution">
    <text evidence="4">The sequence shown here is derived from an EMBL/GenBank/DDBJ whole genome shotgun (WGS) entry which is preliminary data.</text>
</comment>
<dbReference type="AlphaFoldDB" id="A0AAV7I3Q0"/>
<evidence type="ECO:0000259" key="3">
    <source>
        <dbReference type="PROSITE" id="PS50181"/>
    </source>
</evidence>
<dbReference type="PANTHER" id="PTHR13252">
    <property type="entry name" value="F-BOX ONLY PROTEIN 28"/>
    <property type="match status" value="1"/>
</dbReference>
<feature type="coiled-coil region" evidence="1">
    <location>
        <begin position="257"/>
        <end position="298"/>
    </location>
</feature>
<dbReference type="CDD" id="cd22100">
    <property type="entry name" value="F-box_FBXO28"/>
    <property type="match status" value="1"/>
</dbReference>
<dbReference type="Proteomes" id="UP000826195">
    <property type="component" value="Unassembled WGS sequence"/>
</dbReference>
<feature type="region of interest" description="Disordered" evidence="2">
    <location>
        <begin position="313"/>
        <end position="332"/>
    </location>
</feature>
<dbReference type="InterPro" id="IPR001810">
    <property type="entry name" value="F-box_dom"/>
</dbReference>
<dbReference type="InterPro" id="IPR039719">
    <property type="entry name" value="FBXO28"/>
</dbReference>
<evidence type="ECO:0000313" key="5">
    <source>
        <dbReference type="Proteomes" id="UP000826195"/>
    </source>
</evidence>
<sequence>MLLIELPDVVFETILSKLSYDEIARNRLVCKHFDLTCQKLLNRGFQSMERYHTQCLREVKSQLPRRESERRNHSLARHCDVLTAIETRISMLSMTFMKYINQNLCCFIPGKVIDEIFRILHLVKDSNSLPRAHEILQELRDISSMAMEHFDEKIMPAFKSRMSSSSISSVSSYDLPGGSLMIPYSPTSSHGTSRSPSIILGRYHPHTADKLEQQFKKLVCKTRKNKLSFMAIRSKLSKMRLRMKRQGAQMRLQSNKLHEQAKKLNEQELQIADLRRHFEEWEQKMGDLTAELSRARDESLTADNIKRRISTVQKDSCDNSKPNSKKRKLIVERKPSCDASDIKFKKFMSDLLSESRKE</sequence>
<proteinExistence type="predicted"/>
<dbReference type="PROSITE" id="PS50181">
    <property type="entry name" value="FBOX"/>
    <property type="match status" value="1"/>
</dbReference>
<gene>
    <name evidence="4" type="ORF">KQX54_002903</name>
</gene>
<organism evidence="4 5">
    <name type="scientific">Cotesia glomerata</name>
    <name type="common">Lepidopteran parasitic wasp</name>
    <name type="synonym">Apanteles glomeratus</name>
    <dbReference type="NCBI Taxonomy" id="32391"/>
    <lineage>
        <taxon>Eukaryota</taxon>
        <taxon>Metazoa</taxon>
        <taxon>Ecdysozoa</taxon>
        <taxon>Arthropoda</taxon>
        <taxon>Hexapoda</taxon>
        <taxon>Insecta</taxon>
        <taxon>Pterygota</taxon>
        <taxon>Neoptera</taxon>
        <taxon>Endopterygota</taxon>
        <taxon>Hymenoptera</taxon>
        <taxon>Apocrita</taxon>
        <taxon>Ichneumonoidea</taxon>
        <taxon>Braconidae</taxon>
        <taxon>Microgastrinae</taxon>
        <taxon>Cotesia</taxon>
    </lineage>
</organism>
<dbReference type="GO" id="GO:0000209">
    <property type="term" value="P:protein polyubiquitination"/>
    <property type="evidence" value="ECO:0007669"/>
    <property type="project" value="TreeGrafter"/>
</dbReference>
<feature type="compositionally biased region" description="Polar residues" evidence="2">
    <location>
        <begin position="313"/>
        <end position="322"/>
    </location>
</feature>
<evidence type="ECO:0000313" key="4">
    <source>
        <dbReference type="EMBL" id="KAH0545764.1"/>
    </source>
</evidence>
<dbReference type="PANTHER" id="PTHR13252:SF9">
    <property type="entry name" value="F-BOX ONLY PROTEIN 28"/>
    <property type="match status" value="1"/>
</dbReference>
<evidence type="ECO:0000256" key="1">
    <source>
        <dbReference type="SAM" id="Coils"/>
    </source>
</evidence>
<protein>
    <recommendedName>
        <fullName evidence="3">F-box domain-containing protein</fullName>
    </recommendedName>
</protein>
<dbReference type="SUPFAM" id="SSF81383">
    <property type="entry name" value="F-box domain"/>
    <property type="match status" value="1"/>
</dbReference>
<dbReference type="EMBL" id="JAHXZJ010002237">
    <property type="protein sequence ID" value="KAH0545764.1"/>
    <property type="molecule type" value="Genomic_DNA"/>
</dbReference>
<accession>A0AAV7I3Q0</accession>
<evidence type="ECO:0000256" key="2">
    <source>
        <dbReference type="SAM" id="MobiDB-lite"/>
    </source>
</evidence>
<keyword evidence="1" id="KW-0175">Coiled coil</keyword>